<proteinExistence type="predicted"/>
<name>A0A840EBE7_9BACT</name>
<accession>A0A840EBE7</accession>
<evidence type="ECO:0000313" key="2">
    <source>
        <dbReference type="Proteomes" id="UP000576209"/>
    </source>
</evidence>
<evidence type="ECO:0000313" key="1">
    <source>
        <dbReference type="EMBL" id="MBB4080855.1"/>
    </source>
</evidence>
<dbReference type="EMBL" id="JACIFF010000010">
    <property type="protein sequence ID" value="MBB4080855.1"/>
    <property type="molecule type" value="Genomic_DNA"/>
</dbReference>
<organism evidence="1 2">
    <name type="scientific">Neolewinella aquimaris</name>
    <dbReference type="NCBI Taxonomy" id="1835722"/>
    <lineage>
        <taxon>Bacteria</taxon>
        <taxon>Pseudomonadati</taxon>
        <taxon>Bacteroidota</taxon>
        <taxon>Saprospiria</taxon>
        <taxon>Saprospirales</taxon>
        <taxon>Lewinellaceae</taxon>
        <taxon>Neolewinella</taxon>
    </lineage>
</organism>
<comment type="caution">
    <text evidence="1">The sequence shown here is derived from an EMBL/GenBank/DDBJ whole genome shotgun (WGS) entry which is preliminary data.</text>
</comment>
<protein>
    <submittedName>
        <fullName evidence="1">Uncharacterized protein (DUF433 family)</fullName>
    </submittedName>
</protein>
<sequence length="47" mass="5346">MSRRTVDWKEYLESNPKSLLGNPIIKGSQLSVEFIVERLADDGLKVI</sequence>
<dbReference type="Proteomes" id="UP000576209">
    <property type="component" value="Unassembled WGS sequence"/>
</dbReference>
<dbReference type="AlphaFoldDB" id="A0A840EBE7"/>
<reference evidence="1 2" key="1">
    <citation type="submission" date="2020-08" db="EMBL/GenBank/DDBJ databases">
        <title>Genomic Encyclopedia of Type Strains, Phase IV (KMG-IV): sequencing the most valuable type-strain genomes for metagenomic binning, comparative biology and taxonomic classification.</title>
        <authorList>
            <person name="Goeker M."/>
        </authorList>
    </citation>
    <scope>NUCLEOTIDE SEQUENCE [LARGE SCALE GENOMIC DNA]</scope>
    <source>
        <strain evidence="1 2">DSM 105137</strain>
    </source>
</reference>
<gene>
    <name evidence="1" type="ORF">GGR28_003494</name>
</gene>
<keyword evidence="2" id="KW-1185">Reference proteome</keyword>